<keyword evidence="2" id="KW-1185">Reference proteome</keyword>
<protein>
    <submittedName>
        <fullName evidence="1">Uncharacterized protein</fullName>
    </submittedName>
</protein>
<evidence type="ECO:0000313" key="2">
    <source>
        <dbReference type="Proteomes" id="UP001355298"/>
    </source>
</evidence>
<sequence>MLKNKNAIIYGAGSSLINAVACWQVDNLNCTSDTLTAVGAKHYEGITDRNGGKISFVTASVIAPFETILEMMFNHQFLDTLKTNTPDQWN</sequence>
<accession>A0ABU6IRK8</accession>
<dbReference type="EMBL" id="JAYMGW010000007">
    <property type="protein sequence ID" value="MEC4265699.1"/>
    <property type="molecule type" value="Genomic_DNA"/>
</dbReference>
<comment type="caution">
    <text evidence="1">The sequence shown here is derived from an EMBL/GenBank/DDBJ whole genome shotgun (WGS) entry which is preliminary data.</text>
</comment>
<gene>
    <name evidence="1" type="ORF">VOP03_10090</name>
</gene>
<name>A0ABU6IRK8_9FLAO</name>
<dbReference type="Proteomes" id="UP001355298">
    <property type="component" value="Unassembled WGS sequence"/>
</dbReference>
<proteinExistence type="predicted"/>
<organism evidence="1 2">
    <name type="scientific">Flagellimonas halotolerans</name>
    <dbReference type="NCBI Taxonomy" id="3112164"/>
    <lineage>
        <taxon>Bacteria</taxon>
        <taxon>Pseudomonadati</taxon>
        <taxon>Bacteroidota</taxon>
        <taxon>Flavobacteriia</taxon>
        <taxon>Flavobacteriales</taxon>
        <taxon>Flavobacteriaceae</taxon>
        <taxon>Flagellimonas</taxon>
    </lineage>
</organism>
<reference evidence="1 2" key="1">
    <citation type="submission" date="2024-01" db="EMBL/GenBank/DDBJ databases">
        <title>The strains designed SYSU M86414 and SYSU M84420 isolated from the marine sediment in San Sha City (Hainan Province, China).</title>
        <authorList>
            <person name="Guo D."/>
        </authorList>
    </citation>
    <scope>NUCLEOTIDE SEQUENCE [LARGE SCALE GENOMIC DNA]</scope>
    <source>
        <strain evidence="1 2">SYSU M84420</strain>
    </source>
</reference>
<evidence type="ECO:0000313" key="1">
    <source>
        <dbReference type="EMBL" id="MEC4265699.1"/>
    </source>
</evidence>
<dbReference type="RefSeq" id="WP_326278696.1">
    <property type="nucleotide sequence ID" value="NZ_JAYKYV010000007.1"/>
</dbReference>